<feature type="binding site" evidence="4">
    <location>
        <begin position="8"/>
        <end position="15"/>
    </location>
    <ligand>
        <name>ATP</name>
        <dbReference type="ChEBI" id="CHEBI:30616"/>
    </ligand>
</feature>
<evidence type="ECO:0000313" key="7">
    <source>
        <dbReference type="EMBL" id="MQM73149.1"/>
    </source>
</evidence>
<proteinExistence type="inferred from homology"/>
<dbReference type="Pfam" id="PF22740">
    <property type="entry name" value="PapZ_C"/>
    <property type="match status" value="1"/>
</dbReference>
<dbReference type="InterPro" id="IPR053930">
    <property type="entry name" value="RapZ-like_N"/>
</dbReference>
<evidence type="ECO:0000256" key="1">
    <source>
        <dbReference type="ARBA" id="ARBA00022741"/>
    </source>
</evidence>
<dbReference type="EMBL" id="VOGB01000005">
    <property type="protein sequence ID" value="MQM73149.1"/>
    <property type="molecule type" value="Genomic_DNA"/>
</dbReference>
<dbReference type="AlphaFoldDB" id="A0A6L5GSA6"/>
<evidence type="ECO:0000313" key="8">
    <source>
        <dbReference type="Proteomes" id="UP000473648"/>
    </source>
</evidence>
<dbReference type="InterPro" id="IPR053931">
    <property type="entry name" value="RapZ_C"/>
</dbReference>
<dbReference type="NCBIfam" id="NF003828">
    <property type="entry name" value="PRK05416.1"/>
    <property type="match status" value="1"/>
</dbReference>
<evidence type="ECO:0000259" key="5">
    <source>
        <dbReference type="Pfam" id="PF03668"/>
    </source>
</evidence>
<evidence type="ECO:0000256" key="4">
    <source>
        <dbReference type="HAMAP-Rule" id="MF_00636"/>
    </source>
</evidence>
<feature type="domain" description="RapZ C-terminal" evidence="6">
    <location>
        <begin position="167"/>
        <end position="285"/>
    </location>
</feature>
<evidence type="ECO:0000256" key="2">
    <source>
        <dbReference type="ARBA" id="ARBA00022840"/>
    </source>
</evidence>
<gene>
    <name evidence="7" type="primary">rapZ</name>
    <name evidence="7" type="ORF">FRC53_07045</name>
</gene>
<dbReference type="Pfam" id="PF03668">
    <property type="entry name" value="RapZ-like_N"/>
    <property type="match status" value="1"/>
</dbReference>
<dbReference type="InterPro" id="IPR005337">
    <property type="entry name" value="RapZ-like"/>
</dbReference>
<evidence type="ECO:0000256" key="3">
    <source>
        <dbReference type="ARBA" id="ARBA00023134"/>
    </source>
</evidence>
<dbReference type="SUPFAM" id="SSF52540">
    <property type="entry name" value="P-loop containing nucleoside triphosphate hydrolases"/>
    <property type="match status" value="1"/>
</dbReference>
<keyword evidence="2 4" id="KW-0067">ATP-binding</keyword>
<dbReference type="PANTHER" id="PTHR30448:SF0">
    <property type="entry name" value="RNASE ADAPTER PROTEIN RAPZ"/>
    <property type="match status" value="1"/>
</dbReference>
<protein>
    <submittedName>
        <fullName evidence="7">RNase adapter RapZ</fullName>
    </submittedName>
</protein>
<dbReference type="PIRSF" id="PIRSF005052">
    <property type="entry name" value="P-loopkin"/>
    <property type="match status" value="1"/>
</dbReference>
<organism evidence="7 8">
    <name type="scientific">Candidatus Pseudoramibacter fermentans</name>
    <dbReference type="NCBI Taxonomy" id="2594427"/>
    <lineage>
        <taxon>Bacteria</taxon>
        <taxon>Bacillati</taxon>
        <taxon>Bacillota</taxon>
        <taxon>Clostridia</taxon>
        <taxon>Eubacteriales</taxon>
        <taxon>Eubacteriaceae</taxon>
        <taxon>Pseudoramibacter</taxon>
    </lineage>
</organism>
<keyword evidence="1 4" id="KW-0547">Nucleotide-binding</keyword>
<dbReference type="InterPro" id="IPR027417">
    <property type="entry name" value="P-loop_NTPase"/>
</dbReference>
<dbReference type="HAMAP" id="MF_00636">
    <property type="entry name" value="RapZ_like"/>
    <property type="match status" value="1"/>
</dbReference>
<dbReference type="GO" id="GO:0005525">
    <property type="term" value="F:GTP binding"/>
    <property type="evidence" value="ECO:0007669"/>
    <property type="project" value="UniProtKB-UniRule"/>
</dbReference>
<feature type="binding site" evidence="4">
    <location>
        <begin position="59"/>
        <end position="62"/>
    </location>
    <ligand>
        <name>GTP</name>
        <dbReference type="ChEBI" id="CHEBI:37565"/>
    </ligand>
</feature>
<dbReference type="Gene3D" id="3.40.50.300">
    <property type="entry name" value="P-loop containing nucleotide triphosphate hydrolases"/>
    <property type="match status" value="1"/>
</dbReference>
<comment type="caution">
    <text evidence="7">The sequence shown here is derived from an EMBL/GenBank/DDBJ whole genome shotgun (WGS) entry which is preliminary data.</text>
</comment>
<reference evidence="7" key="1">
    <citation type="journal article" date="2020" name="Appl. Environ. Microbiol.">
        <title>Medium-Chain Fatty Acid Synthesis by 'Candidatus Weimeria bifida' gen. nov., sp. nov., and 'Candidatus Pseudoramibacter fermentans' sp. nov.</title>
        <authorList>
            <person name="Scarborough M.J."/>
            <person name="Myers K.S."/>
            <person name="Donohue T.J."/>
            <person name="Noguera D.R."/>
        </authorList>
    </citation>
    <scope>NUCLEOTIDE SEQUENCE</scope>
    <source>
        <strain evidence="7">EUB1.1</strain>
    </source>
</reference>
<evidence type="ECO:0000259" key="6">
    <source>
        <dbReference type="Pfam" id="PF22740"/>
    </source>
</evidence>
<keyword evidence="3 4" id="KW-0342">GTP-binding</keyword>
<accession>A0A6L5GSA6</accession>
<dbReference type="PANTHER" id="PTHR30448">
    <property type="entry name" value="RNASE ADAPTER PROTEIN RAPZ"/>
    <property type="match status" value="1"/>
</dbReference>
<sequence length="289" mass="32769">MKTLIITGLSGAGKSKAIDILEDEGFFCVDNVPVHLVLTFIRLCRNGGSEFERLAIVADIRGSGTDHDVAEIFNRFADELPSDVEVLFLEADTQELVRRYQVSRRKHPLLDQANTLVGAIEMERGILKELRTRADYIIDTTSLAVKDLKKLILNMLTLEKENAEVGVKVSSFGFKYGMPISADFVFDVRFLPNPYYKADLRRLTGQDKAVQDYVMQFPQSKVYFEKILDLVKTTIPHYEEVNKQYVEIAFGCTGGRHRSVTFACLLSEALQKENIPVSLTHRDIDKDLR</sequence>
<keyword evidence="8" id="KW-1185">Reference proteome</keyword>
<feature type="domain" description="RapZ-like N-terminal" evidence="5">
    <location>
        <begin position="1"/>
        <end position="156"/>
    </location>
</feature>
<dbReference type="GO" id="GO:0005524">
    <property type="term" value="F:ATP binding"/>
    <property type="evidence" value="ECO:0007669"/>
    <property type="project" value="UniProtKB-UniRule"/>
</dbReference>
<dbReference type="Proteomes" id="UP000473648">
    <property type="component" value="Unassembled WGS sequence"/>
</dbReference>
<name>A0A6L5GSA6_9FIRM</name>